<dbReference type="AlphaFoldDB" id="A0A382Q9C7"/>
<evidence type="ECO:0000256" key="1">
    <source>
        <dbReference type="ARBA" id="ARBA00007068"/>
    </source>
</evidence>
<reference evidence="2" key="1">
    <citation type="submission" date="2018-05" db="EMBL/GenBank/DDBJ databases">
        <authorList>
            <person name="Lanie J.A."/>
            <person name="Ng W.-L."/>
            <person name="Kazmierczak K.M."/>
            <person name="Andrzejewski T.M."/>
            <person name="Davidsen T.M."/>
            <person name="Wayne K.J."/>
            <person name="Tettelin H."/>
            <person name="Glass J.I."/>
            <person name="Rusch D."/>
            <person name="Podicherti R."/>
            <person name="Tsui H.-C.T."/>
            <person name="Winkler M.E."/>
        </authorList>
    </citation>
    <scope>NUCLEOTIDE SEQUENCE</scope>
</reference>
<proteinExistence type="inferred from homology"/>
<dbReference type="Pfam" id="PF03576">
    <property type="entry name" value="Peptidase_S58"/>
    <property type="match status" value="1"/>
</dbReference>
<dbReference type="InterPro" id="IPR005321">
    <property type="entry name" value="Peptidase_S58_DmpA"/>
</dbReference>
<sequence>MTRPRPQSKYSDRLLDRDLSRRRFLGLSLTAAALPLACAPGTTGSRSRGAGERARLRDLGIIIGDLPTGPYNAITDVAGVRVGHTTLIRGYGPLVIGQGPVRTGVTAILPRSDPPWRRPVFAADLTINGNGEFTGLGPVRRTGVLGGPILLTDTGSVGRVHDGGVQWALARDADAFDGEVRPDPVVGET</sequence>
<dbReference type="SUPFAM" id="SSF56266">
    <property type="entry name" value="DmpA/ArgJ-like"/>
    <property type="match status" value="1"/>
</dbReference>
<dbReference type="PROSITE" id="PS51318">
    <property type="entry name" value="TAT"/>
    <property type="match status" value="1"/>
</dbReference>
<dbReference type="EMBL" id="UINC01112289">
    <property type="protein sequence ID" value="SVC81122.1"/>
    <property type="molecule type" value="Genomic_DNA"/>
</dbReference>
<evidence type="ECO:0000313" key="2">
    <source>
        <dbReference type="EMBL" id="SVC81122.1"/>
    </source>
</evidence>
<name>A0A382Q9C7_9ZZZZ</name>
<dbReference type="Gene3D" id="3.60.70.12">
    <property type="entry name" value="L-amino peptidase D-ALA esterase/amidase"/>
    <property type="match status" value="1"/>
</dbReference>
<comment type="similarity">
    <text evidence="1">Belongs to the peptidase S58 family.</text>
</comment>
<feature type="non-terminal residue" evidence="2">
    <location>
        <position position="189"/>
    </location>
</feature>
<dbReference type="GO" id="GO:0004177">
    <property type="term" value="F:aminopeptidase activity"/>
    <property type="evidence" value="ECO:0007669"/>
    <property type="project" value="TreeGrafter"/>
</dbReference>
<dbReference type="InterPro" id="IPR016117">
    <property type="entry name" value="ArgJ-like_dom_sf"/>
</dbReference>
<dbReference type="InterPro" id="IPR006311">
    <property type="entry name" value="TAT_signal"/>
</dbReference>
<dbReference type="PANTHER" id="PTHR36512:SF3">
    <property type="entry name" value="BLR5678 PROTEIN"/>
    <property type="match status" value="1"/>
</dbReference>
<dbReference type="PANTHER" id="PTHR36512">
    <property type="entry name" value="D-AMINOPEPTIDASE"/>
    <property type="match status" value="1"/>
</dbReference>
<accession>A0A382Q9C7</accession>
<protein>
    <submittedName>
        <fullName evidence="2">Uncharacterized protein</fullName>
    </submittedName>
</protein>
<organism evidence="2">
    <name type="scientific">marine metagenome</name>
    <dbReference type="NCBI Taxonomy" id="408172"/>
    <lineage>
        <taxon>unclassified sequences</taxon>
        <taxon>metagenomes</taxon>
        <taxon>ecological metagenomes</taxon>
    </lineage>
</organism>
<gene>
    <name evidence="2" type="ORF">METZ01_LOCUS333976</name>
</gene>